<evidence type="ECO:0000256" key="6">
    <source>
        <dbReference type="ARBA" id="ARBA00023009"/>
    </source>
</evidence>
<evidence type="ECO:0000256" key="7">
    <source>
        <dbReference type="ARBA" id="ARBA00023296"/>
    </source>
</evidence>
<dbReference type="InterPro" id="IPR052042">
    <property type="entry name" value="Tail_sheath_structural"/>
</dbReference>
<comment type="similarity">
    <text evidence="1">Belongs to the myoviridae tail sheath protein family.</text>
</comment>
<organism evidence="10 11">
    <name type="scientific">Bacillus phage SP-15</name>
    <dbReference type="NCBI Taxonomy" id="1792032"/>
    <lineage>
        <taxon>Viruses</taxon>
        <taxon>Duplodnaviria</taxon>
        <taxon>Heunggongvirae</taxon>
        <taxon>Uroviricota</taxon>
        <taxon>Caudoviricetes</taxon>
        <taxon>Thornevirus</taxon>
        <taxon>Thornevirus SP15</taxon>
    </lineage>
</organism>
<dbReference type="EMBL" id="KT624200">
    <property type="protein sequence ID" value="AMM44842.1"/>
    <property type="molecule type" value="Genomic_DNA"/>
</dbReference>
<evidence type="ECO:0000256" key="4">
    <source>
        <dbReference type="ARBA" id="ARBA00022766"/>
    </source>
</evidence>
<dbReference type="KEGG" id="vg:29125211"/>
<dbReference type="Proteomes" id="UP000203261">
    <property type="component" value="Segment"/>
</dbReference>
<evidence type="ECO:0000256" key="1">
    <source>
        <dbReference type="ARBA" id="ARBA00008005"/>
    </source>
</evidence>
<protein>
    <submittedName>
        <fullName evidence="10">Tail sheath protein</fullName>
    </submittedName>
</protein>
<keyword evidence="3" id="KW-1227">Viral tail protein</keyword>
<evidence type="ECO:0000256" key="3">
    <source>
        <dbReference type="ARBA" id="ARBA00022732"/>
    </source>
</evidence>
<keyword evidence="4" id="KW-1242">Viral contractile tail ejection system</keyword>
<gene>
    <name evidence="10" type="ORF">SP15_043</name>
</gene>
<evidence type="ECO:0000259" key="8">
    <source>
        <dbReference type="Pfam" id="PF04984"/>
    </source>
</evidence>
<keyword evidence="5" id="KW-1229">Viral tail sheath protein</keyword>
<dbReference type="GO" id="GO:0098027">
    <property type="term" value="C:virus tail, sheath"/>
    <property type="evidence" value="ECO:0007669"/>
    <property type="project" value="UniProtKB-KW"/>
</dbReference>
<evidence type="ECO:0000256" key="5">
    <source>
        <dbReference type="ARBA" id="ARBA00023003"/>
    </source>
</evidence>
<feature type="domain" description="Tail sheath protein C-terminal" evidence="9">
    <location>
        <begin position="385"/>
        <end position="484"/>
    </location>
</feature>
<keyword evidence="7" id="KW-1160">Virus entry into host cell</keyword>
<evidence type="ECO:0000256" key="2">
    <source>
        <dbReference type="ARBA" id="ARBA00022595"/>
    </source>
</evidence>
<evidence type="ECO:0000259" key="9">
    <source>
        <dbReference type="Pfam" id="PF17482"/>
    </source>
</evidence>
<name>A0A127AW39_9CAUD</name>
<reference evidence="10 11" key="1">
    <citation type="submission" date="2015-08" db="EMBL/GenBank/DDBJ databases">
        <authorList>
            <person name="Babu N.S."/>
            <person name="Beckwith C.J."/>
            <person name="Beseler K.G."/>
            <person name="Brison A."/>
            <person name="Carone J.V."/>
            <person name="Caskin T.P."/>
            <person name="Diamond M."/>
            <person name="Durham M.E."/>
            <person name="Foxe J.M."/>
            <person name="Go M."/>
            <person name="Henderson B.A."/>
            <person name="Jones I.B."/>
            <person name="McGettigan J.A."/>
            <person name="Micheletti S.J."/>
            <person name="Nasrallah M.E."/>
            <person name="Ortiz D."/>
            <person name="Piller C.R."/>
            <person name="Privatt S.R."/>
            <person name="Schneider S.L."/>
            <person name="Sharp S."/>
            <person name="Smith T.C."/>
            <person name="Stanton J.D."/>
            <person name="Ullery H.E."/>
            <person name="Wilson R.J."/>
            <person name="Serrano M.G."/>
            <person name="Buck G."/>
            <person name="Lee V."/>
            <person name="Wang Y."/>
            <person name="Carvalho R."/>
            <person name="Voegtly L."/>
            <person name="Shi R."/>
            <person name="Duckworth R."/>
            <person name="Johnson A."/>
            <person name="Loviza R."/>
            <person name="Walstead R."/>
            <person name="Shah Z."/>
            <person name="Kiflezghi M."/>
            <person name="Wade K."/>
            <person name="Ball S.L."/>
            <person name="Bradley K.W."/>
            <person name="Asai D.J."/>
            <person name="Bowman C.A."/>
            <person name="Russell D.A."/>
            <person name="Pope W.H."/>
            <person name="Jacobs-Sera D."/>
            <person name="Hendrix R.W."/>
            <person name="Hatfull G.F."/>
        </authorList>
    </citation>
    <scope>NUCLEOTIDE SEQUENCE [LARGE SCALE GENOMIC DNA]</scope>
</reference>
<dbReference type="RefSeq" id="YP_009302431.1">
    <property type="nucleotide sequence ID" value="NC_031245.1"/>
</dbReference>
<evidence type="ECO:0000313" key="10">
    <source>
        <dbReference type="EMBL" id="AMM44842.1"/>
    </source>
</evidence>
<dbReference type="InterPro" id="IPR020287">
    <property type="entry name" value="Tail_sheath_C"/>
</dbReference>
<dbReference type="InterPro" id="IPR035089">
    <property type="entry name" value="Phage_sheath_subtilisin"/>
</dbReference>
<dbReference type="PANTHER" id="PTHR35861">
    <property type="match status" value="1"/>
</dbReference>
<keyword evidence="5" id="KW-0946">Virion</keyword>
<dbReference type="OrthoDB" id="879at10239"/>
<evidence type="ECO:0000313" key="11">
    <source>
        <dbReference type="Proteomes" id="UP000203261"/>
    </source>
</evidence>
<dbReference type="GeneID" id="29125211"/>
<proteinExistence type="inferred from homology"/>
<keyword evidence="11" id="KW-1185">Reference proteome</keyword>
<keyword evidence="6" id="KW-1171">Viral genome ejection through host cell envelope</keyword>
<keyword evidence="2" id="KW-1162">Viral penetration into host cytoplasm</keyword>
<dbReference type="PANTHER" id="PTHR35861:SF1">
    <property type="entry name" value="PHAGE TAIL SHEATH PROTEIN"/>
    <property type="match status" value="1"/>
</dbReference>
<feature type="domain" description="Tail sheath protein subtilisin-like" evidence="8">
    <location>
        <begin position="220"/>
        <end position="382"/>
    </location>
</feature>
<dbReference type="Gene3D" id="3.40.50.11780">
    <property type="match status" value="2"/>
</dbReference>
<accession>A0A127AW39</accession>
<dbReference type="GO" id="GO:0099000">
    <property type="term" value="P:symbiont genome ejection through host cell envelope, contractile tail mechanism"/>
    <property type="evidence" value="ECO:0007669"/>
    <property type="project" value="UniProtKB-KW"/>
</dbReference>
<dbReference type="Pfam" id="PF04984">
    <property type="entry name" value="Phage_sheath_1"/>
    <property type="match status" value="1"/>
</dbReference>
<dbReference type="Pfam" id="PF17482">
    <property type="entry name" value="Phage_sheath_1C"/>
    <property type="match status" value="1"/>
</dbReference>
<sequence>MVFLAPAVKTRELDFSSYVGQASTSVVGVVGGGSRGPIGTPTLLTNPNDLPRIFGEPTIADHGPMAAIQFLQKGNQLWYIREADEDLVAKANAKFSGKDESDAAVADILTIEFNEYGTYGNKFSASITEVNGLDFTMTIFNGKVVHKSVKASLDSDSPKFIENANDSEFTFIVELGEATKIDEVTKVAFTGGHDGLPIPSNKIIGIGNRGLQAFANPNLLDINILAVPGRYEASIVTEMLKICENRFDCFALIDPPQGLTPTEVVQYHNGELTGQDMPKGGLDSSYGAIYYPWVKVANPYTGVDEWIPPSGVVAGAFAYNDSVAEAWFATAGLNRGKLTTVLELEYDMSDGEMDLLYGNDNAVNPIINYKKNGFVIWGNRTLQRQDSATDRVNVRRLMLQVRKAVAASTAYMLFEQNDQFTWEQWKGMIDPYLETIKSARGLYDYLVVMDESTVTPAHIDRNEMPGQVLLKPTKSAEFIPIDFVLKSTGASFGN</sequence>